<dbReference type="InterPro" id="IPR002716">
    <property type="entry name" value="PIN_dom"/>
</dbReference>
<comment type="caution">
    <text evidence="2">The sequence shown here is derived from an EMBL/GenBank/DDBJ whole genome shotgun (WGS) entry which is preliminary data.</text>
</comment>
<dbReference type="PANTHER" id="PTHR38826">
    <property type="entry name" value="RIBONUCLEASE VAPC13"/>
    <property type="match status" value="1"/>
</dbReference>
<evidence type="ECO:0000259" key="1">
    <source>
        <dbReference type="Pfam" id="PF01850"/>
    </source>
</evidence>
<dbReference type="Gene3D" id="3.40.50.1010">
    <property type="entry name" value="5'-nuclease"/>
    <property type="match status" value="1"/>
</dbReference>
<accession>A0A2H0KLF0</accession>
<gene>
    <name evidence="2" type="ORF">COV86_04930</name>
</gene>
<dbReference type="EMBL" id="PCVL01000079">
    <property type="protein sequence ID" value="PIQ72082.1"/>
    <property type="molecule type" value="Genomic_DNA"/>
</dbReference>
<dbReference type="SUPFAM" id="SSF88723">
    <property type="entry name" value="PIN domain-like"/>
    <property type="match status" value="1"/>
</dbReference>
<dbReference type="Proteomes" id="UP000229570">
    <property type="component" value="Unassembled WGS sequence"/>
</dbReference>
<dbReference type="AlphaFoldDB" id="A0A2H0KLF0"/>
<proteinExistence type="predicted"/>
<protein>
    <recommendedName>
        <fullName evidence="1">PIN domain-containing protein</fullName>
    </recommendedName>
</protein>
<dbReference type="InterPro" id="IPR029060">
    <property type="entry name" value="PIN-like_dom_sf"/>
</dbReference>
<name>A0A2H0KLF0_9BACT</name>
<organism evidence="2 3">
    <name type="scientific">Candidatus Roizmanbacteria bacterium CG11_big_fil_rev_8_21_14_0_20_35_14</name>
    <dbReference type="NCBI Taxonomy" id="1974855"/>
    <lineage>
        <taxon>Bacteria</taxon>
        <taxon>Candidatus Roizmaniibacteriota</taxon>
    </lineage>
</organism>
<dbReference type="Pfam" id="PF01850">
    <property type="entry name" value="PIN"/>
    <property type="match status" value="1"/>
</dbReference>
<evidence type="ECO:0000313" key="2">
    <source>
        <dbReference type="EMBL" id="PIQ72082.1"/>
    </source>
</evidence>
<dbReference type="InterPro" id="IPR052106">
    <property type="entry name" value="PINc/VapC_TA"/>
</dbReference>
<dbReference type="PANTHER" id="PTHR38826:SF5">
    <property type="entry name" value="RIBONUCLEASE VAPC13"/>
    <property type="match status" value="1"/>
</dbReference>
<evidence type="ECO:0000313" key="3">
    <source>
        <dbReference type="Proteomes" id="UP000229570"/>
    </source>
</evidence>
<reference evidence="2 3" key="1">
    <citation type="submission" date="2017-09" db="EMBL/GenBank/DDBJ databases">
        <title>Depth-based differentiation of microbial function through sediment-hosted aquifers and enrichment of novel symbionts in the deep terrestrial subsurface.</title>
        <authorList>
            <person name="Probst A.J."/>
            <person name="Ladd B."/>
            <person name="Jarett J.K."/>
            <person name="Geller-Mcgrath D.E."/>
            <person name="Sieber C.M."/>
            <person name="Emerson J.B."/>
            <person name="Anantharaman K."/>
            <person name="Thomas B.C."/>
            <person name="Malmstrom R."/>
            <person name="Stieglmeier M."/>
            <person name="Klingl A."/>
            <person name="Woyke T."/>
            <person name="Ryan C.M."/>
            <person name="Banfield J.F."/>
        </authorList>
    </citation>
    <scope>NUCLEOTIDE SEQUENCE [LARGE SCALE GENOMIC DNA]</scope>
    <source>
        <strain evidence="2">CG11_big_fil_rev_8_21_14_0_20_35_14</strain>
    </source>
</reference>
<feature type="domain" description="PIN" evidence="1">
    <location>
        <begin position="2"/>
        <end position="125"/>
    </location>
</feature>
<sequence length="135" mass="15832">MIFVDTNYFLRYFLDDGSDQHKKATLLLISASKGEKNLTTSTLVIFEIFWVLGSVYKLGKEKKTEIIENLVNMTFVELKERDLLQKALRIYKLTKLQLEDCYNLVFFQENKIDKFATFDKKLKKLIGKFSCSKPI</sequence>